<dbReference type="InterPro" id="IPR036249">
    <property type="entry name" value="Thioredoxin-like_sf"/>
</dbReference>
<organism evidence="3 4">
    <name type="scientific">Helicobacter mustelae (strain ATCC 43772 / CCUG 25715 / CIP 103759 / LMG 18044 / NCTC 12198 / R85-136P)</name>
    <name type="common">Campylobacter mustelae</name>
    <dbReference type="NCBI Taxonomy" id="679897"/>
    <lineage>
        <taxon>Bacteria</taxon>
        <taxon>Pseudomonadati</taxon>
        <taxon>Campylobacterota</taxon>
        <taxon>Epsilonproteobacteria</taxon>
        <taxon>Campylobacterales</taxon>
        <taxon>Helicobacteraceae</taxon>
        <taxon>Helicobacter</taxon>
    </lineage>
</organism>
<evidence type="ECO:0000313" key="3">
    <source>
        <dbReference type="EMBL" id="CBG39340.1"/>
    </source>
</evidence>
<protein>
    <submittedName>
        <fullName evidence="3">Putative disulphide isomerase periplasmic protein</fullName>
    </submittedName>
</protein>
<name>D3UFR9_HELM1</name>
<accession>D3UFR9</accession>
<dbReference type="RefSeq" id="WP_013022438.1">
    <property type="nucleotide sequence ID" value="NC_013949.1"/>
</dbReference>
<sequence length="247" mass="27997">MKKISFIFLLSTLFLWAGTQENLKDLIKEKTKQDISIAKVYDLKGDNHLKIAILKDEATKNQIPVITNKDGNLLFVLTNVFFSKNDEDSKFVEELLGKIQSDNDKQVNSAALNKLFESIPEDYVIKLDSTTKNNKKVTYIVSDPMCPHCQEELRNIDKRLKDSNVYMVMVAYLGQESIKKAATILAKVKDAKSTKDKIALFQQVYSIAYRPSSADSKAVKKVENITKKVADSALIKGVPFIYEYTKQ</sequence>
<dbReference type="eggNOG" id="COG1651">
    <property type="taxonomic scope" value="Bacteria"/>
</dbReference>
<feature type="domain" description="Disulfide isomerase DsbG N-terminal" evidence="2">
    <location>
        <begin position="23"/>
        <end position="112"/>
    </location>
</feature>
<feature type="chain" id="PRO_5003051718" evidence="1">
    <location>
        <begin position="18"/>
        <end position="247"/>
    </location>
</feature>
<keyword evidence="3" id="KW-0413">Isomerase</keyword>
<dbReference type="STRING" id="679897.HMU00760"/>
<dbReference type="Proteomes" id="UP000001522">
    <property type="component" value="Chromosome"/>
</dbReference>
<evidence type="ECO:0000313" key="4">
    <source>
        <dbReference type="Proteomes" id="UP000001522"/>
    </source>
</evidence>
<dbReference type="GO" id="GO:0016853">
    <property type="term" value="F:isomerase activity"/>
    <property type="evidence" value="ECO:0007669"/>
    <property type="project" value="UniProtKB-KW"/>
</dbReference>
<dbReference type="AlphaFoldDB" id="D3UFR9"/>
<dbReference type="HOGENOM" id="CLU_098241_0_0_7"/>
<evidence type="ECO:0000259" key="2">
    <source>
        <dbReference type="Pfam" id="PF18257"/>
    </source>
</evidence>
<dbReference type="Gene3D" id="3.10.450.520">
    <property type="match status" value="1"/>
</dbReference>
<dbReference type="KEGG" id="hms:HMU00760"/>
<reference evidence="3 4" key="1">
    <citation type="journal article" date="2010" name="BMC Genomics">
        <title>Comparative genomics and proteomics of Helicobacter mustelae, an ulcerogenic and carcinogenic gastric pathogen.</title>
        <authorList>
            <person name="O'Toole P.W."/>
            <person name="Snelling W.J."/>
            <person name="Canchaya C."/>
            <person name="Forde B.M."/>
            <person name="Hardie K.R."/>
            <person name="Josenhans C."/>
            <person name="Graham R.L.J."/>
            <person name="McMullan G."/>
            <person name="Parkhill J."/>
            <person name="Belda E."/>
            <person name="Bentley S.D."/>
        </authorList>
    </citation>
    <scope>NUCLEOTIDE SEQUENCE [LARGE SCALE GENOMIC DNA]</scope>
    <source>
        <strain evidence="4">ATCC 43772 / LMG 18044 / NCTC 12198 / 12198</strain>
    </source>
</reference>
<proteinExistence type="predicted"/>
<dbReference type="EMBL" id="FN555004">
    <property type="protein sequence ID" value="CBG39340.1"/>
    <property type="molecule type" value="Genomic_DNA"/>
</dbReference>
<gene>
    <name evidence="3" type="ordered locus">HMU00760</name>
</gene>
<dbReference type="Gene3D" id="3.40.30.10">
    <property type="entry name" value="Glutaredoxin"/>
    <property type="match status" value="1"/>
</dbReference>
<keyword evidence="4" id="KW-1185">Reference proteome</keyword>
<dbReference type="Pfam" id="PF18257">
    <property type="entry name" value="DsbG_N"/>
    <property type="match status" value="1"/>
</dbReference>
<dbReference type="InterPro" id="IPR041556">
    <property type="entry name" value="DsbG_N"/>
</dbReference>
<feature type="signal peptide" evidence="1">
    <location>
        <begin position="1"/>
        <end position="17"/>
    </location>
</feature>
<dbReference type="SUPFAM" id="SSF52833">
    <property type="entry name" value="Thioredoxin-like"/>
    <property type="match status" value="1"/>
</dbReference>
<keyword evidence="1" id="KW-0732">Signal</keyword>
<evidence type="ECO:0000256" key="1">
    <source>
        <dbReference type="SAM" id="SignalP"/>
    </source>
</evidence>